<dbReference type="Gene3D" id="3.30.470.20">
    <property type="entry name" value="ATP-grasp fold, B domain"/>
    <property type="match status" value="1"/>
</dbReference>
<protein>
    <submittedName>
        <fullName evidence="3">Alpha-L-glutamate ligase family protein</fullName>
    </submittedName>
</protein>
<sequence length="427" mass="47456">MKLTSILGLNARTQLYSYKYNTFRGKKIADSKLRTSQVLKKAGIPSPEIYKKFKRPSDIAEFNWETLPGAFALKPSRGLGGEGIIVVKKRANDGRGFITTQRERVTVEDLKLHVLDILEGAFSLGNIPDAAFVQEYVGRHKAFRKYAYRGTPDMRIIIFNKVPVMAMLRLPTKESGGRANLHQGAIGVGVDIATGITTKAIWHGEQIRLKPGTNRKLHGIKIPDWTNILETAVRAQIVSTMGYLGVDMVLHPTKGPMVLELNAQPGLTIQLANMSGLKKRVERIEDLEVREAEHGVKIAKALFAERFADRVKAEEGIKTVSVWENVKVISGGGHRVVVKAKVDTGAWKTSIDRDLAEKLGLLTKSNVLWTKLYQSSFGKEKRRVISLNFYLAGRKISTIANVANRVPLRTPLIIGRKDLKGFLVKAD</sequence>
<dbReference type="InterPro" id="IPR039523">
    <property type="entry name" value="RimK-rel_E_lig_ATP-grasp"/>
</dbReference>
<dbReference type="SUPFAM" id="SSF56059">
    <property type="entry name" value="Glutathione synthetase ATP-binding domain-like"/>
    <property type="match status" value="1"/>
</dbReference>
<dbReference type="GO" id="GO:0018169">
    <property type="term" value="F:ribosomal S6-glutamic acid ligase activity"/>
    <property type="evidence" value="ECO:0007669"/>
    <property type="project" value="TreeGrafter"/>
</dbReference>
<dbReference type="Pfam" id="PF14397">
    <property type="entry name" value="ATPgrasp_ST"/>
    <property type="match status" value="1"/>
</dbReference>
<organism evidence="3 4">
    <name type="scientific">Candidatus Woesebacteria bacterium GW2011_GWE1_45_18</name>
    <dbReference type="NCBI Taxonomy" id="1618598"/>
    <lineage>
        <taxon>Bacteria</taxon>
        <taxon>Candidatus Woeseibacteriota</taxon>
    </lineage>
</organism>
<evidence type="ECO:0000313" key="3">
    <source>
        <dbReference type="EMBL" id="KKU03944.1"/>
    </source>
</evidence>
<keyword evidence="3" id="KW-0436">Ligase</keyword>
<accession>A0A0G1M6L5</accession>
<feature type="domain" description="ATP-grasp" evidence="2">
    <location>
        <begin position="36"/>
        <end position="293"/>
    </location>
</feature>
<name>A0A0G1M6L5_9BACT</name>
<comment type="caution">
    <text evidence="3">The sequence shown here is derived from an EMBL/GenBank/DDBJ whole genome shotgun (WGS) entry which is preliminary data.</text>
</comment>
<dbReference type="PANTHER" id="PTHR21621:SF0">
    <property type="entry name" value="BETA-CITRYLGLUTAMATE SYNTHASE B-RELATED"/>
    <property type="match status" value="1"/>
</dbReference>
<dbReference type="GO" id="GO:0009432">
    <property type="term" value="P:SOS response"/>
    <property type="evidence" value="ECO:0007669"/>
    <property type="project" value="TreeGrafter"/>
</dbReference>
<dbReference type="InterPro" id="IPR021109">
    <property type="entry name" value="Peptidase_aspartic_dom_sf"/>
</dbReference>
<proteinExistence type="predicted"/>
<evidence type="ECO:0000313" key="4">
    <source>
        <dbReference type="Proteomes" id="UP000034086"/>
    </source>
</evidence>
<dbReference type="Proteomes" id="UP000034086">
    <property type="component" value="Unassembled WGS sequence"/>
</dbReference>
<dbReference type="EMBL" id="LCKQ01000007">
    <property type="protein sequence ID" value="KKU03944.1"/>
    <property type="molecule type" value="Genomic_DNA"/>
</dbReference>
<dbReference type="SUPFAM" id="SSF50630">
    <property type="entry name" value="Acid proteases"/>
    <property type="match status" value="1"/>
</dbReference>
<dbReference type="GO" id="GO:0046872">
    <property type="term" value="F:metal ion binding"/>
    <property type="evidence" value="ECO:0007669"/>
    <property type="project" value="InterPro"/>
</dbReference>
<gene>
    <name evidence="3" type="ORF">UX03_C0007G0009</name>
</gene>
<keyword evidence="1" id="KW-0547">Nucleotide-binding</keyword>
<evidence type="ECO:0000259" key="2">
    <source>
        <dbReference type="PROSITE" id="PS50975"/>
    </source>
</evidence>
<dbReference type="AlphaFoldDB" id="A0A0G1M6L5"/>
<dbReference type="InterPro" id="IPR011761">
    <property type="entry name" value="ATP-grasp"/>
</dbReference>
<keyword evidence="1" id="KW-0067">ATP-binding</keyword>
<dbReference type="GO" id="GO:0005737">
    <property type="term" value="C:cytoplasm"/>
    <property type="evidence" value="ECO:0007669"/>
    <property type="project" value="TreeGrafter"/>
</dbReference>
<dbReference type="Gene3D" id="2.40.70.10">
    <property type="entry name" value="Acid Proteases"/>
    <property type="match status" value="1"/>
</dbReference>
<dbReference type="PATRIC" id="fig|1618598.3.peg.225"/>
<dbReference type="GO" id="GO:0005524">
    <property type="term" value="F:ATP binding"/>
    <property type="evidence" value="ECO:0007669"/>
    <property type="project" value="UniProtKB-UniRule"/>
</dbReference>
<evidence type="ECO:0000256" key="1">
    <source>
        <dbReference type="PROSITE-ProRule" id="PRU00409"/>
    </source>
</evidence>
<dbReference type="PROSITE" id="PS50975">
    <property type="entry name" value="ATP_GRASP"/>
    <property type="match status" value="1"/>
</dbReference>
<dbReference type="PANTHER" id="PTHR21621">
    <property type="entry name" value="RIBOSOMAL PROTEIN S6 MODIFICATION PROTEIN"/>
    <property type="match status" value="1"/>
</dbReference>
<reference evidence="3 4" key="1">
    <citation type="journal article" date="2015" name="Nature">
        <title>rRNA introns, odd ribosomes, and small enigmatic genomes across a large radiation of phyla.</title>
        <authorList>
            <person name="Brown C.T."/>
            <person name="Hug L.A."/>
            <person name="Thomas B.C."/>
            <person name="Sharon I."/>
            <person name="Castelle C.J."/>
            <person name="Singh A."/>
            <person name="Wilkins M.J."/>
            <person name="Williams K.H."/>
            <person name="Banfield J.F."/>
        </authorList>
    </citation>
    <scope>NUCLEOTIDE SEQUENCE [LARGE SCALE GENOMIC DNA]</scope>
</reference>